<dbReference type="GO" id="GO:0005886">
    <property type="term" value="C:plasma membrane"/>
    <property type="evidence" value="ECO:0007669"/>
    <property type="project" value="UniProtKB-SubCell"/>
</dbReference>
<feature type="transmembrane region" description="Helical" evidence="9">
    <location>
        <begin position="47"/>
        <end position="69"/>
    </location>
</feature>
<keyword evidence="5" id="KW-0297">G-protein coupled receptor</keyword>
<evidence type="ECO:0000256" key="8">
    <source>
        <dbReference type="ARBA" id="ARBA00023224"/>
    </source>
</evidence>
<feature type="transmembrane region" description="Helical" evidence="9">
    <location>
        <begin position="89"/>
        <end position="106"/>
    </location>
</feature>
<dbReference type="AlphaFoldDB" id="A0A8C4PWA7"/>
<dbReference type="Proteomes" id="UP000694388">
    <property type="component" value="Unplaced"/>
</dbReference>
<evidence type="ECO:0000256" key="7">
    <source>
        <dbReference type="ARBA" id="ARBA00023170"/>
    </source>
</evidence>
<protein>
    <recommendedName>
        <fullName evidence="10">G-protein coupled receptors family 1 profile domain-containing protein</fullName>
    </recommendedName>
</protein>
<keyword evidence="2" id="KW-1003">Cell membrane</keyword>
<dbReference type="PRINTS" id="PR00237">
    <property type="entry name" value="GPCRRHODOPSN"/>
</dbReference>
<feature type="transmembrane region" description="Helical" evidence="9">
    <location>
        <begin position="174"/>
        <end position="199"/>
    </location>
</feature>
<evidence type="ECO:0000256" key="5">
    <source>
        <dbReference type="ARBA" id="ARBA00023040"/>
    </source>
</evidence>
<evidence type="ECO:0000256" key="6">
    <source>
        <dbReference type="ARBA" id="ARBA00023136"/>
    </source>
</evidence>
<dbReference type="Pfam" id="PF00001">
    <property type="entry name" value="7tm_1"/>
    <property type="match status" value="1"/>
</dbReference>
<feature type="transmembrane region" description="Helical" evidence="9">
    <location>
        <begin position="126"/>
        <end position="149"/>
    </location>
</feature>
<comment type="subcellular location">
    <subcellularLocation>
        <location evidence="1">Cell membrane</location>
        <topology evidence="1">Multi-pass membrane protein</topology>
    </subcellularLocation>
</comment>
<dbReference type="PROSITE" id="PS50262">
    <property type="entry name" value="G_PROTEIN_RECEP_F1_2"/>
    <property type="match status" value="1"/>
</dbReference>
<reference evidence="11" key="1">
    <citation type="submission" date="2025-08" db="UniProtKB">
        <authorList>
            <consortium name="Ensembl"/>
        </authorList>
    </citation>
    <scope>IDENTIFICATION</scope>
</reference>
<evidence type="ECO:0000256" key="9">
    <source>
        <dbReference type="SAM" id="Phobius"/>
    </source>
</evidence>
<dbReference type="GeneTree" id="ENSGT00940000163127"/>
<keyword evidence="7" id="KW-0675">Receptor</keyword>
<dbReference type="PANTHER" id="PTHR24229:SF40">
    <property type="entry name" value="ALLATOSTATIN C RECEPTOR 1-RELATED"/>
    <property type="match status" value="1"/>
</dbReference>
<sequence>MLLLDVSAGGSPTTATILALLCLGGIVGNTAHVVLNLCYSDLKTVTAIFLFNQAVLDSIGAFTDVLRAVAVATTGWPFGSLLCKLQLSIRYLIMLARVYILSILSLDRYLVSHHRACSRGIRTSGLAWALSILIWMLSFVLTTPVLLMATTRGSGPGYVCTLSPPRPAWWWRDVWSWSTFGAAYLIPLLSITACHVVSACKHFMRRGCQRSGHPSSLCRATKFVLSAVVVYVLCWTPAFALTFAQLMGMAQQHSAWGSRLAVLAASANGCVNPLLYAQYDRRFGHEAARAVHACGAPWRVWRARSGL</sequence>
<reference evidence="11" key="2">
    <citation type="submission" date="2025-09" db="UniProtKB">
        <authorList>
            <consortium name="Ensembl"/>
        </authorList>
    </citation>
    <scope>IDENTIFICATION</scope>
</reference>
<dbReference type="GO" id="GO:0004930">
    <property type="term" value="F:G protein-coupled receptor activity"/>
    <property type="evidence" value="ECO:0007669"/>
    <property type="project" value="UniProtKB-KW"/>
</dbReference>
<feature type="transmembrane region" description="Helical" evidence="9">
    <location>
        <begin position="220"/>
        <end position="244"/>
    </location>
</feature>
<dbReference type="Gene3D" id="1.20.1070.10">
    <property type="entry name" value="Rhodopsin 7-helix transmembrane proteins"/>
    <property type="match status" value="1"/>
</dbReference>
<dbReference type="InterPro" id="IPR000276">
    <property type="entry name" value="GPCR_Rhodpsn"/>
</dbReference>
<feature type="transmembrane region" description="Helical" evidence="9">
    <location>
        <begin position="256"/>
        <end position="276"/>
    </location>
</feature>
<evidence type="ECO:0000256" key="3">
    <source>
        <dbReference type="ARBA" id="ARBA00022692"/>
    </source>
</evidence>
<dbReference type="InterPro" id="IPR017452">
    <property type="entry name" value="GPCR_Rhodpsn_7TM"/>
</dbReference>
<evidence type="ECO:0000256" key="2">
    <source>
        <dbReference type="ARBA" id="ARBA00022475"/>
    </source>
</evidence>
<keyword evidence="3 9" id="KW-0812">Transmembrane</keyword>
<keyword evidence="12" id="KW-1185">Reference proteome</keyword>
<evidence type="ECO:0000259" key="10">
    <source>
        <dbReference type="PROSITE" id="PS50262"/>
    </source>
</evidence>
<accession>A0A8C4PWA7</accession>
<name>A0A8C4PWA7_EPTBU</name>
<dbReference type="GO" id="GO:0043005">
    <property type="term" value="C:neuron projection"/>
    <property type="evidence" value="ECO:0007669"/>
    <property type="project" value="TreeGrafter"/>
</dbReference>
<dbReference type="SUPFAM" id="SSF81321">
    <property type="entry name" value="Family A G protein-coupled receptor-like"/>
    <property type="match status" value="1"/>
</dbReference>
<evidence type="ECO:0000256" key="4">
    <source>
        <dbReference type="ARBA" id="ARBA00022989"/>
    </source>
</evidence>
<evidence type="ECO:0000313" key="12">
    <source>
        <dbReference type="Proteomes" id="UP000694388"/>
    </source>
</evidence>
<evidence type="ECO:0000313" key="11">
    <source>
        <dbReference type="Ensembl" id="ENSEBUP00000000338.1"/>
    </source>
</evidence>
<keyword evidence="8" id="KW-0807">Transducer</keyword>
<dbReference type="GO" id="GO:0042923">
    <property type="term" value="F:neuropeptide binding"/>
    <property type="evidence" value="ECO:0007669"/>
    <property type="project" value="TreeGrafter"/>
</dbReference>
<feature type="transmembrane region" description="Helical" evidence="9">
    <location>
        <begin position="15"/>
        <end position="35"/>
    </location>
</feature>
<dbReference type="GO" id="GO:0007218">
    <property type="term" value="P:neuropeptide signaling pathway"/>
    <property type="evidence" value="ECO:0007669"/>
    <property type="project" value="TreeGrafter"/>
</dbReference>
<keyword evidence="4 9" id="KW-1133">Transmembrane helix</keyword>
<keyword evidence="6 9" id="KW-0472">Membrane</keyword>
<dbReference type="PANTHER" id="PTHR24229">
    <property type="entry name" value="NEUROPEPTIDES RECEPTOR"/>
    <property type="match status" value="1"/>
</dbReference>
<feature type="domain" description="G-protein coupled receptors family 1 profile" evidence="10">
    <location>
        <begin position="28"/>
        <end position="276"/>
    </location>
</feature>
<proteinExistence type="predicted"/>
<dbReference type="Ensembl" id="ENSEBUT00000000632.1">
    <property type="protein sequence ID" value="ENSEBUP00000000338.1"/>
    <property type="gene ID" value="ENSEBUG00000000525.1"/>
</dbReference>
<organism evidence="11 12">
    <name type="scientific">Eptatretus burgeri</name>
    <name type="common">Inshore hagfish</name>
    <dbReference type="NCBI Taxonomy" id="7764"/>
    <lineage>
        <taxon>Eukaryota</taxon>
        <taxon>Metazoa</taxon>
        <taxon>Chordata</taxon>
        <taxon>Craniata</taxon>
        <taxon>Vertebrata</taxon>
        <taxon>Cyclostomata</taxon>
        <taxon>Myxini</taxon>
        <taxon>Myxiniformes</taxon>
        <taxon>Myxinidae</taxon>
        <taxon>Eptatretinae</taxon>
        <taxon>Eptatretus</taxon>
    </lineage>
</organism>
<evidence type="ECO:0000256" key="1">
    <source>
        <dbReference type="ARBA" id="ARBA00004651"/>
    </source>
</evidence>